<accession>A0ABD2Q6Z5</accession>
<dbReference type="EMBL" id="JBJKFK010000774">
    <property type="protein sequence ID" value="KAL3315334.1"/>
    <property type="molecule type" value="Genomic_DNA"/>
</dbReference>
<proteinExistence type="predicted"/>
<dbReference type="Proteomes" id="UP001626550">
    <property type="component" value="Unassembled WGS sequence"/>
</dbReference>
<evidence type="ECO:0000259" key="2">
    <source>
        <dbReference type="Pfam" id="PF22601"/>
    </source>
</evidence>
<sequence>MQSSAKMPPDKPDLSHLTPEERLIIEQVMSRQMQDEQTNSAVIATKQQLVFSCHTINSSSFTRPGERPIEKNQIQPTQANQVYRAAPISTTAHTSVSQTGTLNQVASLVKSSLVSTGILDPDMCEICRKVKFADGMGNICCKCHKRTCGRCGVRAPMPTNSQIQPNLNPQQQQQQQSSSWFCCPCVQTQPEVESMISAFNNALSNFDPSSEQICYNMQNPYQQLQPIDPRFDSLQQPSNALTDRPYQQEFMQYGMTDGLTPQAHHEYLPEYSGLVAYA</sequence>
<evidence type="ECO:0000313" key="3">
    <source>
        <dbReference type="EMBL" id="KAL3315334.1"/>
    </source>
</evidence>
<dbReference type="PANTHER" id="PTHR12157:SF25">
    <property type="entry name" value="REGULATING SYNAPTIC MEMBRANE EXOCYTOSIS PROTEIN 3"/>
    <property type="match status" value="1"/>
</dbReference>
<protein>
    <recommendedName>
        <fullName evidence="2">RIM zinc finger domain-containing protein</fullName>
    </recommendedName>
</protein>
<dbReference type="InterPro" id="IPR039032">
    <property type="entry name" value="Rim-like"/>
</dbReference>
<keyword evidence="4" id="KW-1185">Reference proteome</keyword>
<dbReference type="Pfam" id="PF22601">
    <property type="entry name" value="RIM2a_ZnF"/>
    <property type="match status" value="1"/>
</dbReference>
<dbReference type="Gene3D" id="3.30.40.10">
    <property type="entry name" value="Zinc/RING finger domain, C3HC4 (zinc finger)"/>
    <property type="match status" value="1"/>
</dbReference>
<keyword evidence="1" id="KW-0677">Repeat</keyword>
<reference evidence="3 4" key="1">
    <citation type="submission" date="2024-11" db="EMBL/GenBank/DDBJ databases">
        <title>Adaptive evolution of stress response genes in parasites aligns with host niche diversity.</title>
        <authorList>
            <person name="Hahn C."/>
            <person name="Resl P."/>
        </authorList>
    </citation>
    <scope>NUCLEOTIDE SEQUENCE [LARGE SCALE GENOMIC DNA]</scope>
    <source>
        <strain evidence="3">EGGRZ-B1_66</strain>
        <tissue evidence="3">Body</tissue>
    </source>
</reference>
<dbReference type="PANTHER" id="PTHR12157">
    <property type="entry name" value="REGULATING SYNAPTIC MEMBRANE EXOCYTOSIS PROTEIN"/>
    <property type="match status" value="1"/>
</dbReference>
<dbReference type="AlphaFoldDB" id="A0ABD2Q6Z5"/>
<feature type="domain" description="RIM zinc finger" evidence="2">
    <location>
        <begin position="124"/>
        <end position="161"/>
    </location>
</feature>
<dbReference type="InterPro" id="IPR013083">
    <property type="entry name" value="Znf_RING/FYVE/PHD"/>
</dbReference>
<evidence type="ECO:0000313" key="4">
    <source>
        <dbReference type="Proteomes" id="UP001626550"/>
    </source>
</evidence>
<dbReference type="InterPro" id="IPR054386">
    <property type="entry name" value="RIM_Znf"/>
</dbReference>
<organism evidence="3 4">
    <name type="scientific">Cichlidogyrus casuarinus</name>
    <dbReference type="NCBI Taxonomy" id="1844966"/>
    <lineage>
        <taxon>Eukaryota</taxon>
        <taxon>Metazoa</taxon>
        <taxon>Spiralia</taxon>
        <taxon>Lophotrochozoa</taxon>
        <taxon>Platyhelminthes</taxon>
        <taxon>Monogenea</taxon>
        <taxon>Monopisthocotylea</taxon>
        <taxon>Dactylogyridea</taxon>
        <taxon>Ancyrocephalidae</taxon>
        <taxon>Cichlidogyrus</taxon>
    </lineage>
</organism>
<name>A0ABD2Q6Z5_9PLAT</name>
<gene>
    <name evidence="3" type="ORF">Ciccas_006040</name>
</gene>
<comment type="caution">
    <text evidence="3">The sequence shown here is derived from an EMBL/GenBank/DDBJ whole genome shotgun (WGS) entry which is preliminary data.</text>
</comment>
<evidence type="ECO:0000256" key="1">
    <source>
        <dbReference type="ARBA" id="ARBA00022737"/>
    </source>
</evidence>